<dbReference type="InterPro" id="IPR036890">
    <property type="entry name" value="HATPase_C_sf"/>
</dbReference>
<dbReference type="Proteomes" id="UP000283469">
    <property type="component" value="Unassembled WGS sequence"/>
</dbReference>
<keyword evidence="2" id="KW-1185">Reference proteome</keyword>
<gene>
    <name evidence="1" type="ORF">D0Z70_24190</name>
</gene>
<dbReference type="Gene3D" id="3.30.565.10">
    <property type="entry name" value="Histidine kinase-like ATPase, C-terminal domain"/>
    <property type="match status" value="1"/>
</dbReference>
<name>A0A418YHI9_9SPHN</name>
<dbReference type="GO" id="GO:0005524">
    <property type="term" value="F:ATP binding"/>
    <property type="evidence" value="ECO:0007669"/>
    <property type="project" value="UniProtKB-KW"/>
</dbReference>
<accession>A0A418YHI9</accession>
<keyword evidence="1" id="KW-0547">Nucleotide-binding</keyword>
<evidence type="ECO:0000313" key="1">
    <source>
        <dbReference type="EMBL" id="RJG49578.1"/>
    </source>
</evidence>
<protein>
    <submittedName>
        <fullName evidence="1">ATP-binding protein</fullName>
    </submittedName>
</protein>
<dbReference type="EMBL" id="QVRA01000066">
    <property type="protein sequence ID" value="RJG49578.1"/>
    <property type="molecule type" value="Genomic_DNA"/>
</dbReference>
<keyword evidence="1" id="KW-0067">ATP-binding</keyword>
<organism evidence="1 2">
    <name type="scientific">Sphingobium terrigena</name>
    <dbReference type="NCBI Taxonomy" id="2304063"/>
    <lineage>
        <taxon>Bacteria</taxon>
        <taxon>Pseudomonadati</taxon>
        <taxon>Pseudomonadota</taxon>
        <taxon>Alphaproteobacteria</taxon>
        <taxon>Sphingomonadales</taxon>
        <taxon>Sphingomonadaceae</taxon>
        <taxon>Sphingobium</taxon>
    </lineage>
</organism>
<evidence type="ECO:0000313" key="2">
    <source>
        <dbReference type="Proteomes" id="UP000283469"/>
    </source>
</evidence>
<proteinExistence type="predicted"/>
<dbReference type="AlphaFoldDB" id="A0A418YHI9"/>
<comment type="caution">
    <text evidence="1">The sequence shown here is derived from an EMBL/GenBank/DDBJ whole genome shotgun (WGS) entry which is preliminary data.</text>
</comment>
<dbReference type="OrthoDB" id="7395097at2"/>
<sequence length="561" mass="62336">MTLPVTIRTSVSQAAITKVTRLFNGSIADVLNELLQNARRAGARRVDIDTLDLAGHPTLSVRDDGRGIDDPAVLVTLGQSGWDTDTARREDPAGMGVFSLAGHRIEIRSFSSRAGQGWRIIIPADAWETSAALRVEPFPIDAGTEILIDLPETWENMLDAQVRINACSYPIAVFLRGEEIDRSDFLTEAAYVETGSGVRIGVFRDTMLHGNHGSQFNFHGVRVACDLPSKREIDQPFTWRTRIDIVDAPQLQLVLPARKELVQNQALTAIREAAERAIFRAIRVAGAHRLSFREWQRASTLGIDLPEAEAGLEPWSPTPVHGRERADTLVSIPAMVRMQPLEPHLEHCVARAFASNIGVIDGALVRSDDSFAGYAWYDCLPRISDLRFVIEHETQLYQIRGDEEPLPDAVESGPVDSIVLDFAIGAGDRPDSQRERIGIPTDVVIDLQDYYCGVDDIILLWTRSATIDLDDAADLLENACFSFDEDRGRDSYDTQLREFRIEARHLATSLLLSEEAAALQRIRTTLQNELCWLIPEGRTLSVTASRTEITLAFDLPPRRAS</sequence>
<dbReference type="SUPFAM" id="SSF55874">
    <property type="entry name" value="ATPase domain of HSP90 chaperone/DNA topoisomerase II/histidine kinase"/>
    <property type="match status" value="1"/>
</dbReference>
<reference evidence="1 2" key="1">
    <citation type="submission" date="2018-08" db="EMBL/GenBank/DDBJ databases">
        <title>Sphingobium sp. EO9.</title>
        <authorList>
            <person name="Park Y."/>
            <person name="Kim K.H."/>
            <person name="Jeon C.O."/>
        </authorList>
    </citation>
    <scope>NUCLEOTIDE SEQUENCE [LARGE SCALE GENOMIC DNA]</scope>
    <source>
        <strain evidence="1 2">EO9</strain>
    </source>
</reference>
<dbReference type="RefSeq" id="WP_119750760.1">
    <property type="nucleotide sequence ID" value="NZ_QVRA01000066.1"/>
</dbReference>